<dbReference type="AlphaFoldDB" id="A0A0C3GJA1"/>
<dbReference type="InParanoid" id="A0A0C3GJA1"/>
<dbReference type="EMBL" id="KN832971">
    <property type="protein sequence ID" value="KIM91709.1"/>
    <property type="molecule type" value="Genomic_DNA"/>
</dbReference>
<dbReference type="Proteomes" id="UP000054166">
    <property type="component" value="Unassembled WGS sequence"/>
</dbReference>
<evidence type="ECO:0000256" key="1">
    <source>
        <dbReference type="SAM" id="MobiDB-lite"/>
    </source>
</evidence>
<evidence type="ECO:0000313" key="3">
    <source>
        <dbReference type="Proteomes" id="UP000054166"/>
    </source>
</evidence>
<feature type="region of interest" description="Disordered" evidence="1">
    <location>
        <begin position="237"/>
        <end position="260"/>
    </location>
</feature>
<protein>
    <submittedName>
        <fullName evidence="2">Uncharacterized protein</fullName>
    </submittedName>
</protein>
<dbReference type="OrthoDB" id="3244905at2759"/>
<name>A0A0C3GJA1_PILCF</name>
<feature type="compositionally biased region" description="Polar residues" evidence="1">
    <location>
        <begin position="237"/>
        <end position="251"/>
    </location>
</feature>
<accession>A0A0C3GJA1</accession>
<reference evidence="2 3" key="1">
    <citation type="submission" date="2014-04" db="EMBL/GenBank/DDBJ databases">
        <authorList>
            <consortium name="DOE Joint Genome Institute"/>
            <person name="Kuo A."/>
            <person name="Tarkka M."/>
            <person name="Buscot F."/>
            <person name="Kohler A."/>
            <person name="Nagy L.G."/>
            <person name="Floudas D."/>
            <person name="Copeland A."/>
            <person name="Barry K.W."/>
            <person name="Cichocki N."/>
            <person name="Veneault-Fourrey C."/>
            <person name="LaButti K."/>
            <person name="Lindquist E.A."/>
            <person name="Lipzen A."/>
            <person name="Lundell T."/>
            <person name="Morin E."/>
            <person name="Murat C."/>
            <person name="Sun H."/>
            <person name="Tunlid A."/>
            <person name="Henrissat B."/>
            <person name="Grigoriev I.V."/>
            <person name="Hibbett D.S."/>
            <person name="Martin F."/>
            <person name="Nordberg H.P."/>
            <person name="Cantor M.N."/>
            <person name="Hua S.X."/>
        </authorList>
    </citation>
    <scope>NUCLEOTIDE SEQUENCE [LARGE SCALE GENOMIC DNA]</scope>
    <source>
        <strain evidence="2 3">F 1598</strain>
    </source>
</reference>
<proteinExistence type="predicted"/>
<evidence type="ECO:0000313" key="2">
    <source>
        <dbReference type="EMBL" id="KIM91709.1"/>
    </source>
</evidence>
<dbReference type="HOGENOM" id="CLU_083669_0_0_1"/>
<gene>
    <name evidence="2" type="ORF">PILCRDRAFT_822</name>
</gene>
<keyword evidence="3" id="KW-1185">Reference proteome</keyword>
<sequence length="260" mass="28693">MYMVFRLPTHLESLIPPPSEQISLSRPWRGAFVLNFVDGGAKSSSQEICVTAVETEGDSRIDLWPSQFYIYMTRDRSTLHDFQAWVRRHAPPICTFLPDRIGEPNATGANQRSFASLSRILLLNQMVAIAPWAASARLPGAGVVLYPSQHSNNLLFGAILLTLPFPDFIVVSPTASFSPVPTPRHSTYPQPHHMAYPSPYASTSHHILPQIISHQLPSSPSPTNYAYTTPRLISAGSLQSPSMAGPSSWSVMTDPDDEHF</sequence>
<organism evidence="2 3">
    <name type="scientific">Piloderma croceum (strain F 1598)</name>
    <dbReference type="NCBI Taxonomy" id="765440"/>
    <lineage>
        <taxon>Eukaryota</taxon>
        <taxon>Fungi</taxon>
        <taxon>Dikarya</taxon>
        <taxon>Basidiomycota</taxon>
        <taxon>Agaricomycotina</taxon>
        <taxon>Agaricomycetes</taxon>
        <taxon>Agaricomycetidae</taxon>
        <taxon>Atheliales</taxon>
        <taxon>Atheliaceae</taxon>
        <taxon>Piloderma</taxon>
    </lineage>
</organism>
<reference evidence="3" key="2">
    <citation type="submission" date="2015-01" db="EMBL/GenBank/DDBJ databases">
        <title>Evolutionary Origins and Diversification of the Mycorrhizal Mutualists.</title>
        <authorList>
            <consortium name="DOE Joint Genome Institute"/>
            <consortium name="Mycorrhizal Genomics Consortium"/>
            <person name="Kohler A."/>
            <person name="Kuo A."/>
            <person name="Nagy L.G."/>
            <person name="Floudas D."/>
            <person name="Copeland A."/>
            <person name="Barry K.W."/>
            <person name="Cichocki N."/>
            <person name="Veneault-Fourrey C."/>
            <person name="LaButti K."/>
            <person name="Lindquist E.A."/>
            <person name="Lipzen A."/>
            <person name="Lundell T."/>
            <person name="Morin E."/>
            <person name="Murat C."/>
            <person name="Riley R."/>
            <person name="Ohm R."/>
            <person name="Sun H."/>
            <person name="Tunlid A."/>
            <person name="Henrissat B."/>
            <person name="Grigoriev I.V."/>
            <person name="Hibbett D.S."/>
            <person name="Martin F."/>
        </authorList>
    </citation>
    <scope>NUCLEOTIDE SEQUENCE [LARGE SCALE GENOMIC DNA]</scope>
    <source>
        <strain evidence="3">F 1598</strain>
    </source>
</reference>